<dbReference type="SMART" id="SM00471">
    <property type="entry name" value="HDc"/>
    <property type="match status" value="1"/>
</dbReference>
<dbReference type="CDD" id="cd00077">
    <property type="entry name" value="HDc"/>
    <property type="match status" value="1"/>
</dbReference>
<dbReference type="PANTHER" id="PTHR43155">
    <property type="entry name" value="CYCLIC DI-GMP PHOSPHODIESTERASE PA4108-RELATED"/>
    <property type="match status" value="1"/>
</dbReference>
<evidence type="ECO:0000313" key="7">
    <source>
        <dbReference type="Proteomes" id="UP000007803"/>
    </source>
</evidence>
<gene>
    <name evidence="6" type="ordered locus">Saut_1723</name>
</gene>
<feature type="transmembrane region" description="Helical" evidence="2">
    <location>
        <begin position="212"/>
        <end position="231"/>
    </location>
</feature>
<dbReference type="InterPro" id="IPR006675">
    <property type="entry name" value="HDIG_dom"/>
</dbReference>
<dbReference type="AlphaFoldDB" id="E0UPV8"/>
<keyword evidence="7" id="KW-1185">Reference proteome</keyword>
<dbReference type="Pfam" id="PF13487">
    <property type="entry name" value="HD_5"/>
    <property type="match status" value="1"/>
</dbReference>
<dbReference type="GO" id="GO:0016787">
    <property type="term" value="F:hydrolase activity"/>
    <property type="evidence" value="ECO:0007669"/>
    <property type="project" value="UniProtKB-KW"/>
</dbReference>
<dbReference type="SUPFAM" id="SSF109604">
    <property type="entry name" value="HD-domain/PDEase-like"/>
    <property type="match status" value="1"/>
</dbReference>
<dbReference type="InterPro" id="IPR021796">
    <property type="entry name" value="Tll0287-like_dom"/>
</dbReference>
<evidence type="ECO:0000259" key="4">
    <source>
        <dbReference type="PROSITE" id="PS51831"/>
    </source>
</evidence>
<keyword evidence="1 2" id="KW-0472">Membrane</keyword>
<proteinExistence type="predicted"/>
<accession>E0UPV8</accession>
<dbReference type="SMART" id="SM00267">
    <property type="entry name" value="GGDEF"/>
    <property type="match status" value="1"/>
</dbReference>
<dbReference type="InterPro" id="IPR006674">
    <property type="entry name" value="HD_domain"/>
</dbReference>
<dbReference type="eggNOG" id="COG2199">
    <property type="taxonomic scope" value="Bacteria"/>
</dbReference>
<dbReference type="PROSITE" id="PS50887">
    <property type="entry name" value="GGDEF"/>
    <property type="match status" value="1"/>
</dbReference>
<evidence type="ECO:0000313" key="6">
    <source>
        <dbReference type="EMBL" id="ADN09767.1"/>
    </source>
</evidence>
<dbReference type="Gene3D" id="3.30.450.290">
    <property type="match status" value="1"/>
</dbReference>
<dbReference type="EMBL" id="CP002205">
    <property type="protein sequence ID" value="ADN09767.1"/>
    <property type="molecule type" value="Genomic_DNA"/>
</dbReference>
<dbReference type="InterPro" id="IPR037522">
    <property type="entry name" value="HD_GYP_dom"/>
</dbReference>
<name>E0UPV8_SULAO</name>
<organism evidence="6 7">
    <name type="scientific">Sulfurimonas autotrophica (strain ATCC BAA-671 / DSM 16294 / JCM 11897 / OK10)</name>
    <dbReference type="NCBI Taxonomy" id="563040"/>
    <lineage>
        <taxon>Bacteria</taxon>
        <taxon>Pseudomonadati</taxon>
        <taxon>Campylobacterota</taxon>
        <taxon>Epsilonproteobacteria</taxon>
        <taxon>Campylobacterales</taxon>
        <taxon>Sulfurimonadaceae</taxon>
        <taxon>Sulfurimonas</taxon>
    </lineage>
</organism>
<dbReference type="KEGG" id="sua:Saut_1723"/>
<evidence type="ECO:0000256" key="1">
    <source>
        <dbReference type="ARBA" id="ARBA00023136"/>
    </source>
</evidence>
<feature type="domain" description="HD" evidence="4">
    <location>
        <begin position="265"/>
        <end position="387"/>
    </location>
</feature>
<dbReference type="Pfam" id="PF11845">
    <property type="entry name" value="Tll0287-like"/>
    <property type="match status" value="1"/>
</dbReference>
<evidence type="ECO:0000256" key="2">
    <source>
        <dbReference type="SAM" id="Phobius"/>
    </source>
</evidence>
<keyword evidence="6" id="KW-0378">Hydrolase</keyword>
<evidence type="ECO:0000259" key="3">
    <source>
        <dbReference type="PROSITE" id="PS50887"/>
    </source>
</evidence>
<feature type="transmembrane region" description="Helical" evidence="2">
    <location>
        <begin position="12"/>
        <end position="32"/>
    </location>
</feature>
<feature type="domain" description="GGDEF" evidence="3">
    <location>
        <begin position="479"/>
        <end position="581"/>
    </location>
</feature>
<dbReference type="NCBIfam" id="TIGR00254">
    <property type="entry name" value="GGDEF"/>
    <property type="match status" value="1"/>
</dbReference>
<dbReference type="InterPro" id="IPR029787">
    <property type="entry name" value="Nucleotide_cyclase"/>
</dbReference>
<dbReference type="HOGENOM" id="CLU_033627_0_0_7"/>
<dbReference type="eggNOG" id="COG2206">
    <property type="taxonomic scope" value="Bacteria"/>
</dbReference>
<dbReference type="Proteomes" id="UP000007803">
    <property type="component" value="Chromosome"/>
</dbReference>
<dbReference type="InterPro" id="IPR003607">
    <property type="entry name" value="HD/PDEase_dom"/>
</dbReference>
<dbReference type="SUPFAM" id="SSF55073">
    <property type="entry name" value="Nucleotide cyclase"/>
    <property type="match status" value="1"/>
</dbReference>
<evidence type="ECO:0000259" key="5">
    <source>
        <dbReference type="PROSITE" id="PS51832"/>
    </source>
</evidence>
<reference evidence="7" key="1">
    <citation type="journal article" date="2010" name="Stand. Genomic Sci.">
        <title>Complete genome sequence of Sulfurimonas autotrophica type strain (OK10).</title>
        <authorList>
            <person name="Sikorski J."/>
            <person name="Munk C."/>
            <person name="Lapidus A."/>
            <person name="Djao O."/>
            <person name="Lucas S."/>
            <person name="Glavina Del Rio T."/>
            <person name="Nolan M."/>
            <person name="Tice H."/>
            <person name="Han C."/>
            <person name="Cheng J."/>
            <person name="Tapia R."/>
            <person name="Goodwin L."/>
            <person name="Pitluck S."/>
            <person name="Liolios K."/>
            <person name="Ivanova N."/>
            <person name="Mavromatis K."/>
            <person name="Mikhailova N."/>
            <person name="Pati A."/>
            <person name="Sims D."/>
            <person name="Meincke L."/>
            <person name="Brettin T."/>
            <person name="Detter J."/>
            <person name="Chen A."/>
            <person name="Palaniappan K."/>
            <person name="Land M."/>
            <person name="Hauser L."/>
            <person name="Chang Y."/>
            <person name="Jeffries C."/>
            <person name="Rohde M."/>
            <person name="Lang E."/>
            <person name="Spring S."/>
            <person name="Goker M."/>
            <person name="Woyke T."/>
            <person name="Bristow J."/>
            <person name="Eisen J."/>
            <person name="Markowitz V."/>
            <person name="Hugenholtz P."/>
            <person name="Kyrpides N."/>
            <person name="Klenk H."/>
        </authorList>
    </citation>
    <scope>NUCLEOTIDE SEQUENCE [LARGE SCALE GENOMIC DNA]</scope>
    <source>
        <strain evidence="7">ATCC BAA-671 / DSM 16294 / JCM 11897 / OK10</strain>
    </source>
</reference>
<dbReference type="PANTHER" id="PTHR43155:SF2">
    <property type="entry name" value="CYCLIC DI-GMP PHOSPHODIESTERASE PA4108"/>
    <property type="match status" value="1"/>
</dbReference>
<keyword evidence="2" id="KW-1133">Transmembrane helix</keyword>
<dbReference type="STRING" id="563040.Saut_1723"/>
<dbReference type="PROSITE" id="PS51831">
    <property type="entry name" value="HD"/>
    <property type="match status" value="1"/>
</dbReference>
<dbReference type="Gene3D" id="3.30.70.270">
    <property type="match status" value="1"/>
</dbReference>
<dbReference type="InterPro" id="IPR043128">
    <property type="entry name" value="Rev_trsase/Diguanyl_cyclase"/>
</dbReference>
<keyword evidence="2" id="KW-0812">Transmembrane</keyword>
<feature type="domain" description="HD-GYP" evidence="5">
    <location>
        <begin position="243"/>
        <end position="438"/>
    </location>
</feature>
<dbReference type="Gene3D" id="1.10.3210.10">
    <property type="entry name" value="Hypothetical protein af1432"/>
    <property type="match status" value="1"/>
</dbReference>
<dbReference type="InterPro" id="IPR000160">
    <property type="entry name" value="GGDEF_dom"/>
</dbReference>
<dbReference type="Pfam" id="PF00990">
    <property type="entry name" value="GGDEF"/>
    <property type="match status" value="1"/>
</dbReference>
<protein>
    <submittedName>
        <fullName evidence="6">Diguanylate cyclase and metal dependent phosphohydrolase</fullName>
    </submittedName>
</protein>
<dbReference type="PROSITE" id="PS51832">
    <property type="entry name" value="HD_GYP"/>
    <property type="match status" value="1"/>
</dbReference>
<sequence>MGYRVGLINRIVYIIIAVWTLIMFIGGGVSVYNNYKYADSLAVNEAKVSIQKDLAYRSWVASHGGVYVPITKKTPPNLYLSHIKNRDVQTNDGQHLTLMNPAYTLSQMMHDYAKLYGTKGHITSLILLNPKNKPDDWERKSLQEIDITKKPVLTKTDINGEKYIRYINPLITKQSCLKCHAFQGYKVGDIRGAVSVSIPLRGYYAEVFYNSIWNIFATLVIYFIGLFAILYGKKQAKKVLENKIKNYEQHIYSLVNMIEKRDSYTAGHTRRVATYSVLIAQEMGFNDEKSEDLYRAAMLHDIGKISTPDSILLKPGKLTELEFSIIKEHVVVSYELLKEVDIYGEIAEIVRNHHEHYDGSGYPRGLKGDEIPIMSQIMTVADAFDAMTTNRIYKARKEIPIALKELQDLASKQFNSEVVKAASKALVNVHIDEKTSSQLPKTKLEQERFAYFYRDQITGLYNRDYLGFVLAYNYTDEFSYENIYVLFLNNFNQYNKKYGWAEGDKTLKNVAKKLEKFSHEALVFRIYGDDFIILSKEIIKMDEIEREVAEALLDTGIKMAYKYFNIKDSSIVNIHDIESLI</sequence>
<dbReference type="NCBIfam" id="TIGR00277">
    <property type="entry name" value="HDIG"/>
    <property type="match status" value="1"/>
</dbReference>